<reference evidence="9" key="1">
    <citation type="submission" date="2017-02" db="UniProtKB">
        <authorList>
            <consortium name="WormBaseParasite"/>
        </authorList>
    </citation>
    <scope>IDENTIFICATION</scope>
</reference>
<feature type="transmembrane region" description="Helical" evidence="5">
    <location>
        <begin position="196"/>
        <end position="219"/>
    </location>
</feature>
<dbReference type="InterPro" id="IPR000276">
    <property type="entry name" value="GPCR_Rhodpsn"/>
</dbReference>
<dbReference type="AlphaFoldDB" id="A0A0N4VSH8"/>
<dbReference type="PROSITE" id="PS50262">
    <property type="entry name" value="G_PROTEIN_RECEP_F1_2"/>
    <property type="match status" value="1"/>
</dbReference>
<feature type="transmembrane region" description="Helical" evidence="5">
    <location>
        <begin position="161"/>
        <end position="184"/>
    </location>
</feature>
<feature type="transmembrane region" description="Helical" evidence="5">
    <location>
        <begin position="82"/>
        <end position="105"/>
    </location>
</feature>
<gene>
    <name evidence="7" type="ORF">HPLM_LOCUS246</name>
</gene>
<dbReference type="InterPro" id="IPR019424">
    <property type="entry name" value="7TM_GPCR_Srsx"/>
</dbReference>
<feature type="transmembrane region" description="Helical" evidence="5">
    <location>
        <begin position="39"/>
        <end position="61"/>
    </location>
</feature>
<dbReference type="EMBL" id="UZAF01000145">
    <property type="protein sequence ID" value="VDO04865.1"/>
    <property type="molecule type" value="Genomic_DNA"/>
</dbReference>
<sequence length="273" mass="30609">MMPLPNREQFAGSTESYACSNWSWNCYVRSDTVSSITCIYLQLPSTFAACTSPMFLLAAALDRRLCLMRFYNAMLASYSKRYLAAQILPPCIIGIALDVAVLINLKAEQQVICSLATPMMGPISSVYTKAVMIVCMIIILSNASFILFLRKLRMSSETAKNAHRSVFLICMTVVLGYFSAMVIFNMRELLNLDVDLLNWSTFAGLFAYVSFSVNFFVYYTISKEYRAAFDELLGIGHIKAFFCRKKKIGDQQLPNLPSTSRNNIVAITVTHGN</sequence>
<reference evidence="7 8" key="2">
    <citation type="submission" date="2018-11" db="EMBL/GenBank/DDBJ databases">
        <authorList>
            <consortium name="Pathogen Informatics"/>
        </authorList>
    </citation>
    <scope>NUCLEOTIDE SEQUENCE [LARGE SCALE GENOMIC DNA]</scope>
    <source>
        <strain evidence="7 8">MHpl1</strain>
    </source>
</reference>
<dbReference type="OMA" id="KAVMIVC"/>
<evidence type="ECO:0000313" key="7">
    <source>
        <dbReference type="EMBL" id="VDO04865.1"/>
    </source>
</evidence>
<evidence type="ECO:0000259" key="6">
    <source>
        <dbReference type="PROSITE" id="PS50262"/>
    </source>
</evidence>
<keyword evidence="4 5" id="KW-0472">Membrane</keyword>
<dbReference type="PANTHER" id="PTHR23360">
    <property type="entry name" value="G-PROTEIN COUPLED RECEPTORS FAMILY 1 PROFILE DOMAIN-CONTAINING PROTEIN-RELATED"/>
    <property type="match status" value="1"/>
</dbReference>
<evidence type="ECO:0000256" key="3">
    <source>
        <dbReference type="ARBA" id="ARBA00022989"/>
    </source>
</evidence>
<dbReference type="OrthoDB" id="5820127at2759"/>
<evidence type="ECO:0000256" key="1">
    <source>
        <dbReference type="ARBA" id="ARBA00004370"/>
    </source>
</evidence>
<dbReference type="InterPro" id="IPR047130">
    <property type="entry name" value="7TM_GPCR_Srsx_nematod"/>
</dbReference>
<name>A0A0N4VSH8_HAEPC</name>
<dbReference type="SUPFAM" id="SSF81321">
    <property type="entry name" value="Family A G protein-coupled receptor-like"/>
    <property type="match status" value="1"/>
</dbReference>
<protein>
    <submittedName>
        <fullName evidence="9">G_PROTEIN_RECEP_F1_2 domain-containing protein</fullName>
    </submittedName>
</protein>
<evidence type="ECO:0000313" key="9">
    <source>
        <dbReference type="WBParaSite" id="HPLM_0000024501-mRNA-1"/>
    </source>
</evidence>
<dbReference type="WBParaSite" id="HPLM_0000024501-mRNA-1">
    <property type="protein sequence ID" value="HPLM_0000024501-mRNA-1"/>
    <property type="gene ID" value="HPLM_0000024501"/>
</dbReference>
<dbReference type="Gene3D" id="1.20.1070.10">
    <property type="entry name" value="Rhodopsin 7-helix transmembrane proteins"/>
    <property type="match status" value="1"/>
</dbReference>
<evidence type="ECO:0000256" key="5">
    <source>
        <dbReference type="SAM" id="Phobius"/>
    </source>
</evidence>
<keyword evidence="2 5" id="KW-0812">Transmembrane</keyword>
<organism evidence="9">
    <name type="scientific">Haemonchus placei</name>
    <name type="common">Barber's pole worm</name>
    <dbReference type="NCBI Taxonomy" id="6290"/>
    <lineage>
        <taxon>Eukaryota</taxon>
        <taxon>Metazoa</taxon>
        <taxon>Ecdysozoa</taxon>
        <taxon>Nematoda</taxon>
        <taxon>Chromadorea</taxon>
        <taxon>Rhabditida</taxon>
        <taxon>Rhabditina</taxon>
        <taxon>Rhabditomorpha</taxon>
        <taxon>Strongyloidea</taxon>
        <taxon>Trichostrongylidae</taxon>
        <taxon>Haemonchus</taxon>
    </lineage>
</organism>
<dbReference type="Proteomes" id="UP000268014">
    <property type="component" value="Unassembled WGS sequence"/>
</dbReference>
<proteinExistence type="predicted"/>
<dbReference type="Pfam" id="PF10320">
    <property type="entry name" value="7TM_GPCR_Srsx"/>
    <property type="match status" value="1"/>
</dbReference>
<comment type="subcellular location">
    <subcellularLocation>
        <location evidence="1">Membrane</location>
    </subcellularLocation>
</comment>
<dbReference type="GO" id="GO:0004930">
    <property type="term" value="F:G protein-coupled receptor activity"/>
    <property type="evidence" value="ECO:0007669"/>
    <property type="project" value="InterPro"/>
</dbReference>
<accession>A0A0N4VSH8</accession>
<keyword evidence="3 5" id="KW-1133">Transmembrane helix</keyword>
<feature type="domain" description="G-protein coupled receptors family 1 profile" evidence="6">
    <location>
        <begin position="1"/>
        <end position="218"/>
    </location>
</feature>
<dbReference type="InterPro" id="IPR017452">
    <property type="entry name" value="GPCR_Rhodpsn_7TM"/>
</dbReference>
<evidence type="ECO:0000256" key="4">
    <source>
        <dbReference type="ARBA" id="ARBA00023136"/>
    </source>
</evidence>
<evidence type="ECO:0000313" key="8">
    <source>
        <dbReference type="Proteomes" id="UP000268014"/>
    </source>
</evidence>
<evidence type="ECO:0000256" key="2">
    <source>
        <dbReference type="ARBA" id="ARBA00022692"/>
    </source>
</evidence>
<keyword evidence="8" id="KW-1185">Reference proteome</keyword>
<feature type="transmembrane region" description="Helical" evidence="5">
    <location>
        <begin position="125"/>
        <end position="149"/>
    </location>
</feature>
<dbReference type="GO" id="GO:0016020">
    <property type="term" value="C:membrane"/>
    <property type="evidence" value="ECO:0007669"/>
    <property type="project" value="UniProtKB-SubCell"/>
</dbReference>
<dbReference type="SMART" id="SM01381">
    <property type="entry name" value="7TM_GPCR_Srsx"/>
    <property type="match status" value="1"/>
</dbReference>